<keyword evidence="2" id="KW-1185">Reference proteome</keyword>
<comment type="caution">
    <text evidence="1">The sequence shown here is derived from an EMBL/GenBank/DDBJ whole genome shotgun (WGS) entry which is preliminary data.</text>
</comment>
<protein>
    <submittedName>
        <fullName evidence="1">Uncharacterized protein</fullName>
    </submittedName>
</protein>
<proteinExistence type="predicted"/>
<organism evidence="1 2">
    <name type="scientific">Lactuca virosa</name>
    <dbReference type="NCBI Taxonomy" id="75947"/>
    <lineage>
        <taxon>Eukaryota</taxon>
        <taxon>Viridiplantae</taxon>
        <taxon>Streptophyta</taxon>
        <taxon>Embryophyta</taxon>
        <taxon>Tracheophyta</taxon>
        <taxon>Spermatophyta</taxon>
        <taxon>Magnoliopsida</taxon>
        <taxon>eudicotyledons</taxon>
        <taxon>Gunneridae</taxon>
        <taxon>Pentapetalae</taxon>
        <taxon>asterids</taxon>
        <taxon>campanulids</taxon>
        <taxon>Asterales</taxon>
        <taxon>Asteraceae</taxon>
        <taxon>Cichorioideae</taxon>
        <taxon>Cichorieae</taxon>
        <taxon>Lactucinae</taxon>
        <taxon>Lactuca</taxon>
    </lineage>
</organism>
<accession>A0AAU9PT48</accession>
<evidence type="ECO:0000313" key="2">
    <source>
        <dbReference type="Proteomes" id="UP001157418"/>
    </source>
</evidence>
<dbReference type="Proteomes" id="UP001157418">
    <property type="component" value="Unassembled WGS sequence"/>
</dbReference>
<dbReference type="AlphaFoldDB" id="A0AAU9PT48"/>
<evidence type="ECO:0000313" key="1">
    <source>
        <dbReference type="EMBL" id="CAH1452959.1"/>
    </source>
</evidence>
<gene>
    <name evidence="1" type="ORF">LVIROSA_LOCUS38239</name>
</gene>
<name>A0AAU9PT48_9ASTR</name>
<sequence>MTLLDSPTIDRNQQRMKGNLEDFIYDALSSSDLVSVRMKKDDPKMKIFKNREHKSLLLKDLDVMLQGSKRALK</sequence>
<dbReference type="EMBL" id="CAKMRJ010005745">
    <property type="protein sequence ID" value="CAH1452959.1"/>
    <property type="molecule type" value="Genomic_DNA"/>
</dbReference>
<reference evidence="1 2" key="1">
    <citation type="submission" date="2022-01" db="EMBL/GenBank/DDBJ databases">
        <authorList>
            <person name="Xiong W."/>
            <person name="Schranz E."/>
        </authorList>
    </citation>
    <scope>NUCLEOTIDE SEQUENCE [LARGE SCALE GENOMIC DNA]</scope>
</reference>